<evidence type="ECO:0000313" key="1">
    <source>
        <dbReference type="EMBL" id="MFE8695026.1"/>
    </source>
</evidence>
<dbReference type="EMBL" id="JBIACJ010000001">
    <property type="protein sequence ID" value="MFE8695026.1"/>
    <property type="molecule type" value="Genomic_DNA"/>
</dbReference>
<protein>
    <submittedName>
        <fullName evidence="1">Uncharacterized protein</fullName>
    </submittedName>
</protein>
<dbReference type="Proteomes" id="UP001601058">
    <property type="component" value="Unassembled WGS sequence"/>
</dbReference>
<name>A0ABW6JT69_9BACI</name>
<evidence type="ECO:0000313" key="2">
    <source>
        <dbReference type="Proteomes" id="UP001601058"/>
    </source>
</evidence>
<accession>A0ABW6JT69</accession>
<organism evidence="1 2">
    <name type="scientific">Cytobacillus mangrovibacter</name>
    <dbReference type="NCBI Taxonomy" id="3299024"/>
    <lineage>
        <taxon>Bacteria</taxon>
        <taxon>Bacillati</taxon>
        <taxon>Bacillota</taxon>
        <taxon>Bacilli</taxon>
        <taxon>Bacillales</taxon>
        <taxon>Bacillaceae</taxon>
        <taxon>Cytobacillus</taxon>
    </lineage>
</organism>
<proteinExistence type="predicted"/>
<dbReference type="RefSeq" id="WP_389214417.1">
    <property type="nucleotide sequence ID" value="NZ_JBIACJ010000001.1"/>
</dbReference>
<reference evidence="1 2" key="1">
    <citation type="submission" date="2024-08" db="EMBL/GenBank/DDBJ databases">
        <title>Two novel Cytobacillus novel species.</title>
        <authorList>
            <person name="Liu G."/>
        </authorList>
    </citation>
    <scope>NUCLEOTIDE SEQUENCE [LARGE SCALE GENOMIC DNA]</scope>
    <source>
        <strain evidence="1 2">FJAT-53684</strain>
    </source>
</reference>
<keyword evidence="2" id="KW-1185">Reference proteome</keyword>
<gene>
    <name evidence="1" type="ORF">ACFYKT_01490</name>
</gene>
<comment type="caution">
    <text evidence="1">The sequence shown here is derived from an EMBL/GenBank/DDBJ whole genome shotgun (WGS) entry which is preliminary data.</text>
</comment>
<sequence length="183" mass="21464">MSENQLNDLKTKIQLLANEQSTFYKTLKRSLENVQRKYNDSIFSYFNHSIALAKSEKDKHFILGSFTICNYSNNPLSSPIILIKIFTDESFDFSGKFKHPKSKEKNIHFAWERVDQEDGDPMREYWLKPISTKQLQPGETLEFNQFQLNFSSNQGKHILIEGFIYFQEIKEGLPSHNSINVSW</sequence>